<reference evidence="6 7" key="1">
    <citation type="submission" date="2023-03" db="EMBL/GenBank/DDBJ databases">
        <title>Complete genome of Arcanobacterium canis strain DSM 25104 isolated in 2010 from a canine otitis externa in Germany.</title>
        <authorList>
            <person name="Borowiak M."/>
            <person name="Kreitlow A."/>
            <person name="Malorny B."/>
            <person name="Laemmler C."/>
            <person name="Prenger-Berninghoff E."/>
            <person name="Ploetz M."/>
            <person name="Abdulmawjood A."/>
        </authorList>
    </citation>
    <scope>NUCLEOTIDE SEQUENCE [LARGE SCALE GENOMIC DNA]</scope>
    <source>
        <strain evidence="6 7">DSM 25104</strain>
    </source>
</reference>
<evidence type="ECO:0000256" key="1">
    <source>
        <dbReference type="ARBA" id="ARBA00010088"/>
    </source>
</evidence>
<name>A0ABY8G0M2_9ACTO</name>
<feature type="chain" id="PRO_5047430823" evidence="4">
    <location>
        <begin position="27"/>
        <end position="507"/>
    </location>
</feature>
<evidence type="ECO:0000256" key="2">
    <source>
        <dbReference type="ARBA" id="ARBA00022729"/>
    </source>
</evidence>
<keyword evidence="2 4" id="KW-0732">Signal</keyword>
<keyword evidence="7" id="KW-1185">Reference proteome</keyword>
<evidence type="ECO:0000259" key="5">
    <source>
        <dbReference type="Pfam" id="PF08386"/>
    </source>
</evidence>
<protein>
    <submittedName>
        <fullName evidence="6">Alpha/beta hydrolase</fullName>
    </submittedName>
</protein>
<organism evidence="6 7">
    <name type="scientific">Arcanobacterium canis</name>
    <dbReference type="NCBI Taxonomy" id="999183"/>
    <lineage>
        <taxon>Bacteria</taxon>
        <taxon>Bacillati</taxon>
        <taxon>Actinomycetota</taxon>
        <taxon>Actinomycetes</taxon>
        <taxon>Actinomycetales</taxon>
        <taxon>Actinomycetaceae</taxon>
        <taxon>Arcanobacterium</taxon>
    </lineage>
</organism>
<evidence type="ECO:0000313" key="6">
    <source>
        <dbReference type="EMBL" id="WFM83555.1"/>
    </source>
</evidence>
<dbReference type="Gene3D" id="3.40.50.1820">
    <property type="entry name" value="alpha/beta hydrolase"/>
    <property type="match status" value="1"/>
</dbReference>
<sequence length="507" mass="55306">MKLKNILPVMSIAVLAACSASPGYQSATSHAPNQTAASTTEIPAGLEKFYGQKISWTPCKDKDFMCATMEAPMDYSHPDGKTVKIPLEKAVGKNSHGNVLFVNPGGPGGSATELVESSSLQFPDKLTKAYDIVAVEPRGVGKSMPVKCLDDKQLLEFMTTTYPRTPDGQKRQNEDMKKFADACVANTGEAIKFVGTREAAQDLDLARHLLGSNKMNFLGYSYGTQLGGTYAELFPKNVRRMVLDGAVDPTISGFDNHLAQLKGFEVATNNYLDWCLKQEGCPFTGNRDQARQKIIDLFKKTEHQPIPTEHEPLTQAALRIGYITPLYSDESWPYLNKAFEEVFQHNKGTLFDAFFRAYAGIDNKGHFINNMMVANTAISCADSVLSGDEAKWAKQSEIAAKEAPILGPLMSYSEYQCQVMPKSGLDVVKNFKAKGSAPIVVVGTSGDPATPYEWAQKFAKGLDNGVLVTFDGEGHTAYPRGGKCIENTINDYLLDGKVPQDGKRCAA</sequence>
<dbReference type="Pfam" id="PF08386">
    <property type="entry name" value="Abhydrolase_4"/>
    <property type="match status" value="1"/>
</dbReference>
<dbReference type="Proteomes" id="UP001215216">
    <property type="component" value="Chromosome"/>
</dbReference>
<evidence type="ECO:0000256" key="4">
    <source>
        <dbReference type="SAM" id="SignalP"/>
    </source>
</evidence>
<dbReference type="RefSeq" id="WP_278012950.1">
    <property type="nucleotide sequence ID" value="NZ_CP121208.1"/>
</dbReference>
<dbReference type="InterPro" id="IPR029058">
    <property type="entry name" value="AB_hydrolase_fold"/>
</dbReference>
<evidence type="ECO:0000256" key="3">
    <source>
        <dbReference type="ARBA" id="ARBA00022801"/>
    </source>
</evidence>
<dbReference type="InterPro" id="IPR013595">
    <property type="entry name" value="Pept_S33_TAP-like_C"/>
</dbReference>
<dbReference type="PANTHER" id="PTHR43248:SF29">
    <property type="entry name" value="TRIPEPTIDYL AMINOPEPTIDASE"/>
    <property type="match status" value="1"/>
</dbReference>
<comment type="similarity">
    <text evidence="1">Belongs to the peptidase S33 family.</text>
</comment>
<dbReference type="SUPFAM" id="SSF53474">
    <property type="entry name" value="alpha/beta-Hydrolases"/>
    <property type="match status" value="1"/>
</dbReference>
<feature type="domain" description="Peptidase S33 tripeptidyl aminopeptidase-like C-terminal" evidence="5">
    <location>
        <begin position="404"/>
        <end position="505"/>
    </location>
</feature>
<dbReference type="GO" id="GO:0016787">
    <property type="term" value="F:hydrolase activity"/>
    <property type="evidence" value="ECO:0007669"/>
    <property type="project" value="UniProtKB-KW"/>
</dbReference>
<proteinExistence type="inferred from homology"/>
<gene>
    <name evidence="6" type="ORF">P7079_00805</name>
</gene>
<accession>A0ABY8G0M2</accession>
<keyword evidence="3 6" id="KW-0378">Hydrolase</keyword>
<dbReference type="PROSITE" id="PS51257">
    <property type="entry name" value="PROKAR_LIPOPROTEIN"/>
    <property type="match status" value="1"/>
</dbReference>
<dbReference type="EMBL" id="CP121208">
    <property type="protein sequence ID" value="WFM83555.1"/>
    <property type="molecule type" value="Genomic_DNA"/>
</dbReference>
<dbReference type="PANTHER" id="PTHR43248">
    <property type="entry name" value="2-SUCCINYL-6-HYDROXY-2,4-CYCLOHEXADIENE-1-CARBOXYLATE SYNTHASE"/>
    <property type="match status" value="1"/>
</dbReference>
<dbReference type="InterPro" id="IPR051601">
    <property type="entry name" value="Serine_prot/Carboxylest_S33"/>
</dbReference>
<evidence type="ECO:0000313" key="7">
    <source>
        <dbReference type="Proteomes" id="UP001215216"/>
    </source>
</evidence>
<feature type="signal peptide" evidence="4">
    <location>
        <begin position="1"/>
        <end position="26"/>
    </location>
</feature>